<feature type="binding site" description="in dimeric form" evidence="19">
    <location>
        <position position="245"/>
    </location>
    <ligand>
        <name>Ca(2+)</name>
        <dbReference type="ChEBI" id="CHEBI:29108"/>
        <label>1</label>
    </ligand>
</feature>
<dbReference type="GO" id="GO:0016042">
    <property type="term" value="P:lipid catabolic process"/>
    <property type="evidence" value="ECO:0007669"/>
    <property type="project" value="UniProtKB-KW"/>
</dbReference>
<dbReference type="PANTHER" id="PTHR40457">
    <property type="entry name" value="PHOSPHOLIPASE A1"/>
    <property type="match status" value="1"/>
</dbReference>
<name>A0A9J6RKH8_9GAMM</name>
<evidence type="ECO:0000313" key="22">
    <source>
        <dbReference type="Proteomes" id="UP001069090"/>
    </source>
</evidence>
<feature type="chain" id="PRO_5039960903" description="Phospholipase A1" evidence="20">
    <location>
        <begin position="21"/>
        <end position="331"/>
    </location>
</feature>
<dbReference type="GO" id="GO:0008970">
    <property type="term" value="F:phospholipase A1 activity"/>
    <property type="evidence" value="ECO:0007669"/>
    <property type="project" value="UniProtKB-EC"/>
</dbReference>
<comment type="catalytic activity">
    <reaction evidence="1 20">
        <text>a 1,2-diacyl-sn-glycero-3-phosphocholine + H2O = a 2-acyl-sn-glycero-3-phosphocholine + a fatty acid + H(+)</text>
        <dbReference type="Rhea" id="RHEA:18689"/>
        <dbReference type="ChEBI" id="CHEBI:15377"/>
        <dbReference type="ChEBI" id="CHEBI:15378"/>
        <dbReference type="ChEBI" id="CHEBI:28868"/>
        <dbReference type="ChEBI" id="CHEBI:57643"/>
        <dbReference type="ChEBI" id="CHEBI:57875"/>
        <dbReference type="EC" id="3.1.1.32"/>
    </reaction>
</comment>
<keyword evidence="8" id="KW-1134">Transmembrane beta strand</keyword>
<evidence type="ECO:0000256" key="1">
    <source>
        <dbReference type="ARBA" id="ARBA00000111"/>
    </source>
</evidence>
<accession>A0A9J6RKH8</accession>
<keyword evidence="10 19" id="KW-0479">Metal-binding</keyword>
<keyword evidence="16" id="KW-0472">Membrane</keyword>
<evidence type="ECO:0000256" key="16">
    <source>
        <dbReference type="ARBA" id="ARBA00023136"/>
    </source>
</evidence>
<evidence type="ECO:0000313" key="21">
    <source>
        <dbReference type="EMBL" id="MCZ0864908.1"/>
    </source>
</evidence>
<proteinExistence type="inferred from homology"/>
<keyword evidence="11 20" id="KW-0732">Signal</keyword>
<dbReference type="EMBL" id="JAPTGG010000004">
    <property type="protein sequence ID" value="MCZ0864908.1"/>
    <property type="molecule type" value="Genomic_DNA"/>
</dbReference>
<comment type="function">
    <text evidence="20">Hydrolysis of phosphatidylcholine with phospholipase A2 (EC 3.1.1.4) and phospholipase A1 (EC 3.1.1.32) activities.</text>
</comment>
<keyword evidence="12 20" id="KW-0378">Hydrolase</keyword>
<gene>
    <name evidence="21" type="ORF">O0V09_06830</name>
</gene>
<evidence type="ECO:0000256" key="2">
    <source>
        <dbReference type="ARBA" id="ARBA00001604"/>
    </source>
</evidence>
<dbReference type="Pfam" id="PF02253">
    <property type="entry name" value="PLA1"/>
    <property type="match status" value="1"/>
</dbReference>
<keyword evidence="13 19" id="KW-0106">Calcium</keyword>
<keyword evidence="22" id="KW-1185">Reference proteome</keyword>
<keyword evidence="17 20" id="KW-0998">Cell outer membrane</keyword>
<dbReference type="GO" id="GO:0009279">
    <property type="term" value="C:cell outer membrane"/>
    <property type="evidence" value="ECO:0007669"/>
    <property type="project" value="UniProtKB-SubCell"/>
</dbReference>
<evidence type="ECO:0000256" key="18">
    <source>
        <dbReference type="PIRSR" id="PIRSR603187-1"/>
    </source>
</evidence>
<comment type="caution">
    <text evidence="21">The sequence shown here is derived from an EMBL/GenBank/DDBJ whole genome shotgun (WGS) entry which is preliminary data.</text>
</comment>
<dbReference type="CDD" id="cd00541">
    <property type="entry name" value="OMPLA"/>
    <property type="match status" value="1"/>
</dbReference>
<dbReference type="EC" id="3.1.1.32" evidence="5 20"/>
<dbReference type="Gene3D" id="2.40.230.10">
    <property type="entry name" value="Phospholipase A1"/>
    <property type="match status" value="1"/>
</dbReference>
<reference evidence="21 22" key="1">
    <citation type="submission" date="2022-12" db="EMBL/GenBank/DDBJ databases">
        <title>Dasania phycosphaerae sp. nov., isolated from particulate material of the south coast of Korea.</title>
        <authorList>
            <person name="Jiang Y."/>
        </authorList>
    </citation>
    <scope>NUCLEOTIDE SEQUENCE [LARGE SCALE GENOMIC DNA]</scope>
    <source>
        <strain evidence="21 22">GY-19</strain>
    </source>
</reference>
<evidence type="ECO:0000256" key="11">
    <source>
        <dbReference type="ARBA" id="ARBA00022729"/>
    </source>
</evidence>
<comment type="subcellular location">
    <subcellularLocation>
        <location evidence="20">Cell outer membrane</location>
        <topology evidence="20">Multi-pass membrane protein</topology>
    </subcellularLocation>
    <text evidence="20">One of the very few enzymes located there.</text>
</comment>
<keyword evidence="9" id="KW-0812">Transmembrane</keyword>
<dbReference type="GO" id="GO:0005509">
    <property type="term" value="F:calcium ion binding"/>
    <property type="evidence" value="ECO:0007669"/>
    <property type="project" value="TreeGrafter"/>
</dbReference>
<dbReference type="InterPro" id="IPR036541">
    <property type="entry name" value="PLipase_A1_sf"/>
</dbReference>
<dbReference type="AlphaFoldDB" id="A0A9J6RKH8"/>
<keyword evidence="15 20" id="KW-0443">Lipid metabolism</keyword>
<evidence type="ECO:0000256" key="19">
    <source>
        <dbReference type="PIRSR" id="PIRSR603187-2"/>
    </source>
</evidence>
<dbReference type="InterPro" id="IPR003187">
    <property type="entry name" value="PLipase_A1"/>
</dbReference>
<dbReference type="Proteomes" id="UP001069090">
    <property type="component" value="Unassembled WGS sequence"/>
</dbReference>
<evidence type="ECO:0000256" key="8">
    <source>
        <dbReference type="ARBA" id="ARBA00022452"/>
    </source>
</evidence>
<evidence type="ECO:0000256" key="5">
    <source>
        <dbReference type="ARBA" id="ARBA00013179"/>
    </source>
</evidence>
<evidence type="ECO:0000256" key="10">
    <source>
        <dbReference type="ARBA" id="ARBA00022723"/>
    </source>
</evidence>
<evidence type="ECO:0000256" key="13">
    <source>
        <dbReference type="ARBA" id="ARBA00022837"/>
    </source>
</evidence>
<dbReference type="RefSeq" id="WP_258331061.1">
    <property type="nucleotide sequence ID" value="NZ_JAPTGG010000004.1"/>
</dbReference>
<feature type="active site" description="Nucleophile" evidence="18">
    <location>
        <position position="202"/>
    </location>
</feature>
<feature type="signal peptide" evidence="20">
    <location>
        <begin position="1"/>
        <end position="20"/>
    </location>
</feature>
<feature type="binding site" description="in dimeric form" evidence="19">
    <location>
        <position position="210"/>
    </location>
    <ligand>
        <name>Ca(2+)</name>
        <dbReference type="ChEBI" id="CHEBI:29108"/>
        <label>1</label>
    </ligand>
</feature>
<evidence type="ECO:0000256" key="4">
    <source>
        <dbReference type="ARBA" id="ARBA00011702"/>
    </source>
</evidence>
<comment type="catalytic activity">
    <reaction evidence="2 20">
        <text>a 1,2-diacyl-sn-glycero-3-phosphocholine + H2O = a 1-acyl-sn-glycero-3-phosphocholine + a fatty acid + H(+)</text>
        <dbReference type="Rhea" id="RHEA:15801"/>
        <dbReference type="ChEBI" id="CHEBI:15377"/>
        <dbReference type="ChEBI" id="CHEBI:15378"/>
        <dbReference type="ChEBI" id="CHEBI:28868"/>
        <dbReference type="ChEBI" id="CHEBI:57643"/>
        <dbReference type="ChEBI" id="CHEBI:58168"/>
        <dbReference type="EC" id="3.1.1.4"/>
    </reaction>
</comment>
<evidence type="ECO:0000256" key="17">
    <source>
        <dbReference type="ARBA" id="ARBA00023237"/>
    </source>
</evidence>
<comment type="similarity">
    <text evidence="3 20">Belongs to the phospholipase A1 family.</text>
</comment>
<dbReference type="SUPFAM" id="SSF56931">
    <property type="entry name" value="Outer membrane phospholipase A (OMPLA)"/>
    <property type="match status" value="1"/>
</dbReference>
<evidence type="ECO:0000256" key="15">
    <source>
        <dbReference type="ARBA" id="ARBA00023098"/>
    </source>
</evidence>
<evidence type="ECO:0000256" key="3">
    <source>
        <dbReference type="ARBA" id="ARBA00010525"/>
    </source>
</evidence>
<feature type="binding site" description="in dimeric form" evidence="19">
    <location>
        <position position="164"/>
    </location>
    <ligand>
        <name>Ca(2+)</name>
        <dbReference type="ChEBI" id="CHEBI:29108"/>
        <label>1</label>
    </ligand>
</feature>
<comment type="subunit">
    <text evidence="4 20">Homodimer; dimerization is reversible, and the dimeric form is the active one.</text>
</comment>
<dbReference type="EC" id="3.1.1.4" evidence="6 20"/>
<evidence type="ECO:0000256" key="14">
    <source>
        <dbReference type="ARBA" id="ARBA00022963"/>
    </source>
</evidence>
<feature type="active site" description="Proton acceptor" evidence="18">
    <location>
        <position position="200"/>
    </location>
</feature>
<sequence>MQFVPLLIIVWLAGSSLAQANTMDACLLDAISKAVDKRTVSDIKAFCREKNGLQQEAVPATEVVDENLDAEETVTLRMASEDQAESNPFMLTAYKPNYLLFATYNENPNSEPWQQAYPDAHLDHGEAKFQLSFKARMAKGVLGGELWGAYTQQSWWQVFNSDESAPFRETNYEPEVMLRWEVNNHILGFKNRVLSLSFNHESNGRGEVLSRSWNRIIATTTLEKENLVIVGRAWYRIHESERDDDNPNIERYMGYGDLNLLYKMQRHTFGLTFTNNLRSDNKSGLQLDWTFPLTERFKGYIQYYNGYGESLIDYDKNINRIGFGVLLNDWL</sequence>
<protein>
    <recommendedName>
        <fullName evidence="7 20">Phospholipase A1</fullName>
        <ecNumber evidence="5 20">3.1.1.32</ecNumber>
        <ecNumber evidence="6 20">3.1.1.4</ecNumber>
    </recommendedName>
    <alternativeName>
        <fullName evidence="20">Phosphatidylcholine 1-acylhydrolase</fullName>
    </alternativeName>
</protein>
<evidence type="ECO:0000256" key="12">
    <source>
        <dbReference type="ARBA" id="ARBA00022801"/>
    </source>
</evidence>
<keyword evidence="14 20" id="KW-0442">Lipid degradation</keyword>
<evidence type="ECO:0000256" key="20">
    <source>
        <dbReference type="RuleBase" id="RU366027"/>
    </source>
</evidence>
<comment type="cofactor">
    <cofactor evidence="20">
        <name>Ca(2+)</name>
        <dbReference type="ChEBI" id="CHEBI:29108"/>
    </cofactor>
    <text evidence="20">Binds 1 Ca(2+) ion per monomer. In the dimeric form the Ca(2+) is bound by different amino acids with binding of each Ca(2+) shared with ligands coming from each monomer. The Ca(2+) ion may have a role in catalysis.</text>
</comment>
<dbReference type="GO" id="GO:0004623">
    <property type="term" value="F:phospholipase A2 activity"/>
    <property type="evidence" value="ECO:0007669"/>
    <property type="project" value="UniProtKB-EC"/>
</dbReference>
<feature type="binding site" description="in dimeric form" evidence="19">
    <location>
        <position position="205"/>
    </location>
    <ligand>
        <name>Ca(2+)</name>
        <dbReference type="ChEBI" id="CHEBI:29108"/>
        <label>1</label>
    </ligand>
</feature>
<evidence type="ECO:0000256" key="9">
    <source>
        <dbReference type="ARBA" id="ARBA00022692"/>
    </source>
</evidence>
<dbReference type="PANTHER" id="PTHR40457:SF1">
    <property type="entry name" value="PHOSPHOLIPASE A1"/>
    <property type="match status" value="1"/>
</dbReference>
<evidence type="ECO:0000256" key="7">
    <source>
        <dbReference type="ARBA" id="ARBA00021726"/>
    </source>
</evidence>
<evidence type="ECO:0000256" key="6">
    <source>
        <dbReference type="ARBA" id="ARBA00013278"/>
    </source>
</evidence>
<dbReference type="PRINTS" id="PR01486">
    <property type="entry name" value="PHPHLIPASEA1"/>
</dbReference>
<organism evidence="21 22">
    <name type="scientific">Dasania phycosphaerae</name>
    <dbReference type="NCBI Taxonomy" id="2950436"/>
    <lineage>
        <taxon>Bacteria</taxon>
        <taxon>Pseudomonadati</taxon>
        <taxon>Pseudomonadota</taxon>
        <taxon>Gammaproteobacteria</taxon>
        <taxon>Cellvibrionales</taxon>
        <taxon>Spongiibacteraceae</taxon>
        <taxon>Dasania</taxon>
    </lineage>
</organism>